<feature type="transmembrane region" description="Helical" evidence="1">
    <location>
        <begin position="161"/>
        <end position="183"/>
    </location>
</feature>
<feature type="transmembrane region" description="Helical" evidence="1">
    <location>
        <begin position="71"/>
        <end position="90"/>
    </location>
</feature>
<organism evidence="3 4">
    <name type="scientific">Streptomyces crystallinus</name>
    <dbReference type="NCBI Taxonomy" id="68191"/>
    <lineage>
        <taxon>Bacteria</taxon>
        <taxon>Bacillati</taxon>
        <taxon>Actinomycetota</taxon>
        <taxon>Actinomycetes</taxon>
        <taxon>Kitasatosporales</taxon>
        <taxon>Streptomycetaceae</taxon>
        <taxon>Streptomyces</taxon>
    </lineage>
</organism>
<feature type="transmembrane region" description="Helical" evidence="1">
    <location>
        <begin position="31"/>
        <end position="50"/>
    </location>
</feature>
<feature type="transmembrane region" description="Helical" evidence="1">
    <location>
        <begin position="252"/>
        <end position="275"/>
    </location>
</feature>
<evidence type="ECO:0000259" key="2">
    <source>
        <dbReference type="Pfam" id="PF06724"/>
    </source>
</evidence>
<keyword evidence="1" id="KW-1133">Transmembrane helix</keyword>
<evidence type="ECO:0000256" key="1">
    <source>
        <dbReference type="SAM" id="Phobius"/>
    </source>
</evidence>
<protein>
    <submittedName>
        <fullName evidence="3">DUF1206 domain-containing protein</fullName>
    </submittedName>
</protein>
<dbReference type="Pfam" id="PF06724">
    <property type="entry name" value="DUF1206"/>
    <property type="match status" value="3"/>
</dbReference>
<keyword evidence="1" id="KW-0812">Transmembrane</keyword>
<feature type="domain" description="DUF1206" evidence="2">
    <location>
        <begin position="115"/>
        <end position="183"/>
    </location>
</feature>
<gene>
    <name evidence="3" type="ORF">GCM10010394_18240</name>
</gene>
<evidence type="ECO:0000313" key="4">
    <source>
        <dbReference type="Proteomes" id="UP001500668"/>
    </source>
</evidence>
<feature type="transmembrane region" description="Helical" evidence="1">
    <location>
        <begin position="203"/>
        <end position="232"/>
    </location>
</feature>
<feature type="domain" description="DUF1206" evidence="2">
    <location>
        <begin position="29"/>
        <end position="97"/>
    </location>
</feature>
<dbReference type="RefSeq" id="WP_425543843.1">
    <property type="nucleotide sequence ID" value="NZ_BAAACA010000009.1"/>
</dbReference>
<evidence type="ECO:0000313" key="3">
    <source>
        <dbReference type="EMBL" id="GAA0589223.1"/>
    </source>
</evidence>
<reference evidence="3 4" key="1">
    <citation type="journal article" date="2019" name="Int. J. Syst. Evol. Microbiol.">
        <title>The Global Catalogue of Microorganisms (GCM) 10K type strain sequencing project: providing services to taxonomists for standard genome sequencing and annotation.</title>
        <authorList>
            <consortium name="The Broad Institute Genomics Platform"/>
            <consortium name="The Broad Institute Genome Sequencing Center for Infectious Disease"/>
            <person name="Wu L."/>
            <person name="Ma J."/>
        </authorList>
    </citation>
    <scope>NUCLEOTIDE SEQUENCE [LARGE SCALE GENOMIC DNA]</scope>
    <source>
        <strain evidence="3 4">JCM 5067</strain>
    </source>
</reference>
<feature type="domain" description="DUF1206" evidence="2">
    <location>
        <begin position="209"/>
        <end position="278"/>
    </location>
</feature>
<comment type="caution">
    <text evidence="3">The sequence shown here is derived from an EMBL/GenBank/DDBJ whole genome shotgun (WGS) entry which is preliminary data.</text>
</comment>
<dbReference type="InterPro" id="IPR009597">
    <property type="entry name" value="DUF1206"/>
</dbReference>
<dbReference type="EMBL" id="BAAACA010000009">
    <property type="protein sequence ID" value="GAA0589223.1"/>
    <property type="molecule type" value="Genomic_DNA"/>
</dbReference>
<keyword evidence="4" id="KW-1185">Reference proteome</keyword>
<sequence>MKVGTVTVSGRVRARRAARGPVVEGAARAGFVARGAIYVLVGLLAARVAMGSDRGRQADREGALAEIAHRPLGTVALWALAVGLTGMAVWRLSEALFGAAGADGRKARKRLVSGGRCLFYGFVAYTVSTYALGDRRSEGGSSDRTSQDLTARLLDLPGGRWMVGAAGVVAIGVGGWLAARAALRKYHDRMRLTEMSPRTRLAVDCTGVAGGVARGAVFAAAGGFALWAAVGFDPRRAKGMDDTLRSFAHTPAGPWLLMAVAAGLALFGLFSFAMARWRRF</sequence>
<keyword evidence="1" id="KW-0472">Membrane</keyword>
<dbReference type="Proteomes" id="UP001500668">
    <property type="component" value="Unassembled WGS sequence"/>
</dbReference>
<proteinExistence type="predicted"/>
<name>A0ABN1FEP1_9ACTN</name>
<accession>A0ABN1FEP1</accession>